<comment type="subcellular location">
    <subcellularLocation>
        <location evidence="1">Cytoplasm</location>
    </subcellularLocation>
</comment>
<sequence>MNFLPQGSNPTTAGFTCNTCAIRFVSAEMQRQHMKTDWHRYNLKRRVANLPGILSEVFAEKVLASQKNTEDERANEDELGFHVHHRRRSNKGERQLTKKALKQLARGEARGRITGSDIAATMLRSQSPAASVVSELSEFSLGESMDLSEVESTVDTNSEINFSDASEWSHIHESDEESSDTDLDENVSDEEATHVYPNHHCFYCGQNNREIEQNIKHMTNRHGLYIPERSFLADLEGLLTFINEVVTTDHDCLVCGFEGKSLESIRQHLTSKGHCRIPYESKESKDVIAEFYNFDSEDRVPVTIDSVKKKKKSVAFQSVAGNSDYAAIEYAEEAEAGQDTSDVVLPNGSRIGHRALVRQQRQHLPVTRELPESERTVALVDRRFAPGLSDLQVTKQEKEMRKLEVKAKNVHERRTKSRKVNFQRHFRDEILGSA</sequence>
<organism evidence="11 12">
    <name type="scientific">Metschnikowia aff. pulcherrima</name>
    <dbReference type="NCBI Taxonomy" id="2163413"/>
    <lineage>
        <taxon>Eukaryota</taxon>
        <taxon>Fungi</taxon>
        <taxon>Dikarya</taxon>
        <taxon>Ascomycota</taxon>
        <taxon>Saccharomycotina</taxon>
        <taxon>Pichiomycetes</taxon>
        <taxon>Metschnikowiaceae</taxon>
        <taxon>Metschnikowia</taxon>
    </lineage>
</organism>
<dbReference type="GO" id="GO:0008270">
    <property type="term" value="F:zinc ion binding"/>
    <property type="evidence" value="ECO:0007669"/>
    <property type="project" value="UniProtKB-KW"/>
</dbReference>
<evidence type="ECO:0000259" key="10">
    <source>
        <dbReference type="PROSITE" id="PS00028"/>
    </source>
</evidence>
<feature type="compositionally biased region" description="Acidic residues" evidence="9">
    <location>
        <begin position="174"/>
        <end position="188"/>
    </location>
</feature>
<keyword evidence="6" id="KW-0863">Zinc-finger</keyword>
<dbReference type="GO" id="GO:0005737">
    <property type="term" value="C:cytoplasm"/>
    <property type="evidence" value="ECO:0007669"/>
    <property type="project" value="UniProtKB-SubCell"/>
</dbReference>
<feature type="domain" description="C2H2-type" evidence="10">
    <location>
        <begin position="17"/>
        <end position="39"/>
    </location>
</feature>
<keyword evidence="3" id="KW-0690">Ribosome biogenesis</keyword>
<evidence type="ECO:0000256" key="4">
    <source>
        <dbReference type="ARBA" id="ARBA00022723"/>
    </source>
</evidence>
<evidence type="ECO:0000256" key="8">
    <source>
        <dbReference type="ARBA" id="ARBA00034126"/>
    </source>
</evidence>
<dbReference type="Pfam" id="PF12756">
    <property type="entry name" value="zf-C2H2_2"/>
    <property type="match status" value="1"/>
</dbReference>
<evidence type="ECO:0000313" key="12">
    <source>
        <dbReference type="Proteomes" id="UP000292447"/>
    </source>
</evidence>
<dbReference type="InterPro" id="IPR041661">
    <property type="entry name" value="ZN622/Rei1/Reh1_Znf-C2H2"/>
</dbReference>
<keyword evidence="5" id="KW-0677">Repeat</keyword>
<dbReference type="GO" id="GO:0042273">
    <property type="term" value="P:ribosomal large subunit biogenesis"/>
    <property type="evidence" value="ECO:0007669"/>
    <property type="project" value="UniProtKB-ARBA"/>
</dbReference>
<protein>
    <submittedName>
        <fullName evidence="11">Pre-60S factor REI1</fullName>
    </submittedName>
</protein>
<accession>A0A4P6XLL4</accession>
<dbReference type="InterPro" id="IPR003604">
    <property type="entry name" value="Matrin/U1-like-C_Znf_C2H2"/>
</dbReference>
<dbReference type="EMBL" id="CP034457">
    <property type="protein sequence ID" value="QBM87086.1"/>
    <property type="molecule type" value="Genomic_DNA"/>
</dbReference>
<name>A0A4P6XLL4_9ASCO</name>
<dbReference type="STRING" id="2163413.A0A4P6XLL4"/>
<dbReference type="AlphaFoldDB" id="A0A4P6XLL4"/>
<dbReference type="SUPFAM" id="SSF57667">
    <property type="entry name" value="beta-beta-alpha zinc fingers"/>
    <property type="match status" value="1"/>
</dbReference>
<evidence type="ECO:0000256" key="5">
    <source>
        <dbReference type="ARBA" id="ARBA00022737"/>
    </source>
</evidence>
<feature type="region of interest" description="Disordered" evidence="9">
    <location>
        <begin position="164"/>
        <end position="188"/>
    </location>
</feature>
<evidence type="ECO:0000256" key="3">
    <source>
        <dbReference type="ARBA" id="ARBA00022517"/>
    </source>
</evidence>
<dbReference type="SMART" id="SM00355">
    <property type="entry name" value="ZnF_C2H2"/>
    <property type="match status" value="3"/>
</dbReference>
<comment type="similarity">
    <text evidence="8">Belongs to the REI1 family.</text>
</comment>
<proteinExistence type="inferred from homology"/>
<keyword evidence="2" id="KW-0963">Cytoplasm</keyword>
<keyword evidence="4" id="KW-0479">Metal-binding</keyword>
<keyword evidence="7" id="KW-0862">Zinc</keyword>
<dbReference type="GO" id="GO:0030687">
    <property type="term" value="C:preribosome, large subunit precursor"/>
    <property type="evidence" value="ECO:0007669"/>
    <property type="project" value="TreeGrafter"/>
</dbReference>
<reference evidence="12" key="1">
    <citation type="submission" date="2019-03" db="EMBL/GenBank/DDBJ databases">
        <title>Snf2 controls pulcherriminic acid biosynthesis and connects pigmentation and antifungal activity of the yeast Metschnikowia pulcherrima.</title>
        <authorList>
            <person name="Gore-Lloyd D."/>
            <person name="Sumann I."/>
            <person name="Brachmann A.O."/>
            <person name="Schneeberger K."/>
            <person name="Ortiz-Merino R.A."/>
            <person name="Moreno-Beltran M."/>
            <person name="Schlaefli M."/>
            <person name="Kirner P."/>
            <person name="Santos Kron A."/>
            <person name="Wolfe K.H."/>
            <person name="Piel J."/>
            <person name="Ahrens C.H."/>
            <person name="Henk D."/>
            <person name="Freimoser F.M."/>
        </authorList>
    </citation>
    <scope>NUCLEOTIDE SEQUENCE [LARGE SCALE GENOMIC DNA]</scope>
    <source>
        <strain evidence="12">APC 1.2</strain>
    </source>
</reference>
<evidence type="ECO:0000256" key="6">
    <source>
        <dbReference type="ARBA" id="ARBA00022771"/>
    </source>
</evidence>
<evidence type="ECO:0000256" key="7">
    <source>
        <dbReference type="ARBA" id="ARBA00022833"/>
    </source>
</evidence>
<dbReference type="PROSITE" id="PS00028">
    <property type="entry name" value="ZINC_FINGER_C2H2_1"/>
    <property type="match status" value="1"/>
</dbReference>
<keyword evidence="12" id="KW-1185">Reference proteome</keyword>
<gene>
    <name evidence="11" type="primary">MPUL0B02850</name>
    <name evidence="11" type="ORF">METSCH_B02850</name>
</gene>
<evidence type="ECO:0000256" key="1">
    <source>
        <dbReference type="ARBA" id="ARBA00004496"/>
    </source>
</evidence>
<dbReference type="InterPro" id="IPR013087">
    <property type="entry name" value="Znf_C2H2_type"/>
</dbReference>
<evidence type="ECO:0000256" key="2">
    <source>
        <dbReference type="ARBA" id="ARBA00022490"/>
    </source>
</evidence>
<dbReference type="GO" id="GO:0003676">
    <property type="term" value="F:nucleic acid binding"/>
    <property type="evidence" value="ECO:0007669"/>
    <property type="project" value="InterPro"/>
</dbReference>
<dbReference type="InterPro" id="IPR040025">
    <property type="entry name" value="Znf622/Rei1/Reh1"/>
</dbReference>
<dbReference type="PANTHER" id="PTHR13182">
    <property type="entry name" value="ZINC FINGER PROTEIN 622"/>
    <property type="match status" value="1"/>
</dbReference>
<evidence type="ECO:0000256" key="9">
    <source>
        <dbReference type="SAM" id="MobiDB-lite"/>
    </source>
</evidence>
<dbReference type="Proteomes" id="UP000292447">
    <property type="component" value="Chromosome II"/>
</dbReference>
<dbReference type="InterPro" id="IPR036236">
    <property type="entry name" value="Znf_C2H2_sf"/>
</dbReference>
<dbReference type="SMART" id="SM00451">
    <property type="entry name" value="ZnF_U1"/>
    <property type="match status" value="1"/>
</dbReference>
<evidence type="ECO:0000313" key="11">
    <source>
        <dbReference type="EMBL" id="QBM87086.1"/>
    </source>
</evidence>
<dbReference type="PANTHER" id="PTHR13182:SF8">
    <property type="entry name" value="CYTOPLASMIC 60S SUBUNIT BIOGENESIS FACTOR ZNF622"/>
    <property type="match status" value="1"/>
</dbReference>